<evidence type="ECO:0000313" key="3">
    <source>
        <dbReference type="Proteomes" id="UP001179363"/>
    </source>
</evidence>
<feature type="signal peptide" evidence="1">
    <location>
        <begin position="1"/>
        <end position="21"/>
    </location>
</feature>
<dbReference type="Proteomes" id="UP001179363">
    <property type="component" value="Unassembled WGS sequence"/>
</dbReference>
<accession>A0ABS9EG73</accession>
<feature type="chain" id="PRO_5046701834" description="Lipoprotein" evidence="1">
    <location>
        <begin position="22"/>
        <end position="119"/>
    </location>
</feature>
<evidence type="ECO:0000313" key="2">
    <source>
        <dbReference type="EMBL" id="MCF4101885.1"/>
    </source>
</evidence>
<keyword evidence="1" id="KW-0732">Signal</keyword>
<dbReference type="RefSeq" id="WP_236134036.1">
    <property type="nucleotide sequence ID" value="NZ_JAKGTH010000009.1"/>
</dbReference>
<evidence type="ECO:0000256" key="1">
    <source>
        <dbReference type="SAM" id="SignalP"/>
    </source>
</evidence>
<reference evidence="2" key="1">
    <citation type="submission" date="2022-01" db="EMBL/GenBank/DDBJ databases">
        <title>Gillisia lutea sp. nov., isolated from marine plastic residues from the Malvarosa beach (Valencia, Spain).</title>
        <authorList>
            <person name="Vidal-Verdu A."/>
            <person name="Molina-Menor E."/>
            <person name="Satari L."/>
            <person name="Pascual J."/>
            <person name="Pereto J."/>
            <person name="Porcar M."/>
        </authorList>
    </citation>
    <scope>NUCLEOTIDE SEQUENCE</scope>
    <source>
        <strain evidence="2">M10.2A</strain>
    </source>
</reference>
<gene>
    <name evidence="2" type="ORF">L1I30_09420</name>
</gene>
<dbReference type="EMBL" id="JAKGTH010000009">
    <property type="protein sequence ID" value="MCF4101885.1"/>
    <property type="molecule type" value="Genomic_DNA"/>
</dbReference>
<sequence>MNINHLLLLLLLAFLTSCGNSSDKKKVTIDDFNKKFEDSLVPIPDKNYSVFYAKIKGNSNDTIRLSISPIKTENPKKYYYFIGDFEKEIRSDYYGESNKYITLDPYKATEGKIELKYQL</sequence>
<name>A0ABS9EG73_9FLAO</name>
<evidence type="ECO:0008006" key="4">
    <source>
        <dbReference type="Google" id="ProtNLM"/>
    </source>
</evidence>
<comment type="caution">
    <text evidence="2">The sequence shown here is derived from an EMBL/GenBank/DDBJ whole genome shotgun (WGS) entry which is preliminary data.</text>
</comment>
<keyword evidence="3" id="KW-1185">Reference proteome</keyword>
<organism evidence="2 3">
    <name type="scientific">Gillisia lutea</name>
    <dbReference type="NCBI Taxonomy" id="2909668"/>
    <lineage>
        <taxon>Bacteria</taxon>
        <taxon>Pseudomonadati</taxon>
        <taxon>Bacteroidota</taxon>
        <taxon>Flavobacteriia</taxon>
        <taxon>Flavobacteriales</taxon>
        <taxon>Flavobacteriaceae</taxon>
        <taxon>Gillisia</taxon>
    </lineage>
</organism>
<protein>
    <recommendedName>
        <fullName evidence="4">Lipoprotein</fullName>
    </recommendedName>
</protein>
<proteinExistence type="predicted"/>